<evidence type="ECO:0000313" key="3">
    <source>
        <dbReference type="EMBL" id="TPP57682.1"/>
    </source>
</evidence>
<evidence type="ECO:0000256" key="1">
    <source>
        <dbReference type="SAM" id="MobiDB-lite"/>
    </source>
</evidence>
<keyword evidence="2" id="KW-0812">Transmembrane</keyword>
<keyword evidence="4" id="KW-1185">Reference proteome</keyword>
<evidence type="ECO:0000256" key="2">
    <source>
        <dbReference type="SAM" id="Phobius"/>
    </source>
</evidence>
<gene>
    <name evidence="3" type="ORF">FGIG_10309</name>
</gene>
<name>A0A504Y857_FASGI</name>
<keyword evidence="2" id="KW-0472">Membrane</keyword>
<dbReference type="OrthoDB" id="10421810at2759"/>
<feature type="region of interest" description="Disordered" evidence="1">
    <location>
        <begin position="146"/>
        <end position="165"/>
    </location>
</feature>
<organism evidence="3 4">
    <name type="scientific">Fasciola gigantica</name>
    <name type="common">Giant liver fluke</name>
    <dbReference type="NCBI Taxonomy" id="46835"/>
    <lineage>
        <taxon>Eukaryota</taxon>
        <taxon>Metazoa</taxon>
        <taxon>Spiralia</taxon>
        <taxon>Lophotrochozoa</taxon>
        <taxon>Platyhelminthes</taxon>
        <taxon>Trematoda</taxon>
        <taxon>Digenea</taxon>
        <taxon>Plagiorchiida</taxon>
        <taxon>Echinostomata</taxon>
        <taxon>Echinostomatoidea</taxon>
        <taxon>Fasciolidae</taxon>
        <taxon>Fasciola</taxon>
    </lineage>
</organism>
<keyword evidence="2" id="KW-1133">Transmembrane helix</keyword>
<proteinExistence type="predicted"/>
<reference evidence="3 4" key="1">
    <citation type="submission" date="2019-04" db="EMBL/GenBank/DDBJ databases">
        <title>Annotation for the trematode Fasciola gigantica.</title>
        <authorList>
            <person name="Choi Y.-J."/>
        </authorList>
    </citation>
    <scope>NUCLEOTIDE SEQUENCE [LARGE SCALE GENOMIC DNA]</scope>
    <source>
        <strain evidence="3">Uganda_cow_1</strain>
    </source>
</reference>
<comment type="caution">
    <text evidence="3">The sequence shown here is derived from an EMBL/GenBank/DDBJ whole genome shotgun (WGS) entry which is preliminary data.</text>
</comment>
<accession>A0A504Y857</accession>
<feature type="transmembrane region" description="Helical" evidence="2">
    <location>
        <begin position="70"/>
        <end position="93"/>
    </location>
</feature>
<dbReference type="AlphaFoldDB" id="A0A504Y857"/>
<feature type="transmembrane region" description="Helical" evidence="2">
    <location>
        <begin position="31"/>
        <end position="50"/>
    </location>
</feature>
<feature type="transmembrane region" description="Helical" evidence="2">
    <location>
        <begin position="6"/>
        <end position="24"/>
    </location>
</feature>
<sequence length="165" mass="17855">MSLIGFGSSTVLFIPAVLLLTTRWSKSRKLLYSAAIFGCVSMLYCLSVGVSNTVDYAMGETQNASVITMGLVNLLAGSFVCAYLFFGLGHFYCCARCTGIKKNTEERNSSREELTEVVSGSSPVVRLYDWGIASQRDHVTVVGQSSKIGHYPHPSAPLAPPSYQP</sequence>
<protein>
    <submittedName>
        <fullName evidence="3">Uncharacterized protein</fullName>
    </submittedName>
</protein>
<dbReference type="Proteomes" id="UP000316759">
    <property type="component" value="Unassembled WGS sequence"/>
</dbReference>
<feature type="compositionally biased region" description="Pro residues" evidence="1">
    <location>
        <begin position="154"/>
        <end position="165"/>
    </location>
</feature>
<dbReference type="EMBL" id="SUNJ01012914">
    <property type="protein sequence ID" value="TPP57682.1"/>
    <property type="molecule type" value="Genomic_DNA"/>
</dbReference>
<evidence type="ECO:0000313" key="4">
    <source>
        <dbReference type="Proteomes" id="UP000316759"/>
    </source>
</evidence>